<dbReference type="Gene3D" id="1.20.1280.50">
    <property type="match status" value="1"/>
</dbReference>
<feature type="transmembrane region" description="Helical" evidence="2">
    <location>
        <begin position="2037"/>
        <end position="2062"/>
    </location>
</feature>
<keyword evidence="2" id="KW-0812">Transmembrane</keyword>
<feature type="transmembrane region" description="Helical" evidence="2">
    <location>
        <begin position="1836"/>
        <end position="1857"/>
    </location>
</feature>
<feature type="domain" description="F-box" evidence="3">
    <location>
        <begin position="1261"/>
        <end position="1338"/>
    </location>
</feature>
<proteinExistence type="predicted"/>
<feature type="transmembrane region" description="Helical" evidence="2">
    <location>
        <begin position="1889"/>
        <end position="1915"/>
    </location>
</feature>
<feature type="region of interest" description="Disordered" evidence="1">
    <location>
        <begin position="286"/>
        <end position="309"/>
    </location>
</feature>
<evidence type="ECO:0000259" key="3">
    <source>
        <dbReference type="Pfam" id="PF12937"/>
    </source>
</evidence>
<keyword evidence="2" id="KW-1133">Transmembrane helix</keyword>
<feature type="transmembrane region" description="Helical" evidence="2">
    <location>
        <begin position="1927"/>
        <end position="1950"/>
    </location>
</feature>
<feature type="region of interest" description="Disordered" evidence="1">
    <location>
        <begin position="1023"/>
        <end position="1043"/>
    </location>
</feature>
<evidence type="ECO:0000313" key="4">
    <source>
        <dbReference type="EMBL" id="KAJ4462956.1"/>
    </source>
</evidence>
<feature type="transmembrane region" description="Helical" evidence="2">
    <location>
        <begin position="1631"/>
        <end position="1656"/>
    </location>
</feature>
<feature type="compositionally biased region" description="Pro residues" evidence="1">
    <location>
        <begin position="235"/>
        <end position="252"/>
    </location>
</feature>
<name>A0ABQ8UV29_9EUKA</name>
<evidence type="ECO:0000313" key="5">
    <source>
        <dbReference type="Proteomes" id="UP001141327"/>
    </source>
</evidence>
<reference evidence="4" key="1">
    <citation type="journal article" date="2022" name="bioRxiv">
        <title>Genomics of Preaxostyla Flagellates Illuminates Evolutionary Transitions and the Path Towards Mitochondrial Loss.</title>
        <authorList>
            <person name="Novak L.V.F."/>
            <person name="Treitli S.C."/>
            <person name="Pyrih J."/>
            <person name="Halakuc P."/>
            <person name="Pipaliya S.V."/>
            <person name="Vacek V."/>
            <person name="Brzon O."/>
            <person name="Soukal P."/>
            <person name="Eme L."/>
            <person name="Dacks J.B."/>
            <person name="Karnkowska A."/>
            <person name="Elias M."/>
            <person name="Hampl V."/>
        </authorList>
    </citation>
    <scope>NUCLEOTIDE SEQUENCE</scope>
    <source>
        <strain evidence="4">RCP-MX</strain>
    </source>
</reference>
<feature type="transmembrane region" description="Helical" evidence="2">
    <location>
        <begin position="141"/>
        <end position="161"/>
    </location>
</feature>
<gene>
    <name evidence="4" type="ORF">PAPYR_180</name>
</gene>
<feature type="compositionally biased region" description="Low complexity" evidence="1">
    <location>
        <begin position="286"/>
        <end position="308"/>
    </location>
</feature>
<feature type="transmembrane region" description="Helical" evidence="2">
    <location>
        <begin position="81"/>
        <end position="103"/>
    </location>
</feature>
<dbReference type="PANTHER" id="PTHR48125">
    <property type="entry name" value="LP07818P1"/>
    <property type="match status" value="1"/>
</dbReference>
<feature type="transmembrane region" description="Helical" evidence="2">
    <location>
        <begin position="696"/>
        <end position="722"/>
    </location>
</feature>
<feature type="transmembrane region" description="Helical" evidence="2">
    <location>
        <begin position="480"/>
        <end position="504"/>
    </location>
</feature>
<evidence type="ECO:0000256" key="1">
    <source>
        <dbReference type="SAM" id="MobiDB-lite"/>
    </source>
</evidence>
<keyword evidence="5" id="KW-1185">Reference proteome</keyword>
<feature type="transmembrane region" description="Helical" evidence="2">
    <location>
        <begin position="2013"/>
        <end position="2031"/>
    </location>
</feature>
<dbReference type="EMBL" id="JAPMOS010000001">
    <property type="protein sequence ID" value="KAJ4462956.1"/>
    <property type="molecule type" value="Genomic_DNA"/>
</dbReference>
<feature type="transmembrane region" description="Helical" evidence="2">
    <location>
        <begin position="1543"/>
        <end position="1570"/>
    </location>
</feature>
<dbReference type="Proteomes" id="UP001141327">
    <property type="component" value="Unassembled WGS sequence"/>
</dbReference>
<keyword evidence="2" id="KW-0472">Membrane</keyword>
<comment type="caution">
    <text evidence="4">The sequence shown here is derived from an EMBL/GenBank/DDBJ whole genome shotgun (WGS) entry which is preliminary data.</text>
</comment>
<evidence type="ECO:0000256" key="2">
    <source>
        <dbReference type="SAM" id="Phobius"/>
    </source>
</evidence>
<feature type="region of interest" description="Disordered" evidence="1">
    <location>
        <begin position="1353"/>
        <end position="1377"/>
    </location>
</feature>
<feature type="region of interest" description="Disordered" evidence="1">
    <location>
        <begin position="223"/>
        <end position="258"/>
    </location>
</feature>
<feature type="transmembrane region" description="Helical" evidence="2">
    <location>
        <begin position="653"/>
        <end position="675"/>
    </location>
</feature>
<accession>A0ABQ8UV29</accession>
<dbReference type="InterPro" id="IPR001810">
    <property type="entry name" value="F-box_dom"/>
</dbReference>
<protein>
    <recommendedName>
        <fullName evidence="3">F-box domain-containing protein</fullName>
    </recommendedName>
</protein>
<dbReference type="SUPFAM" id="SSF81383">
    <property type="entry name" value="F-box domain"/>
    <property type="match status" value="1"/>
</dbReference>
<organism evidence="4 5">
    <name type="scientific">Paratrimastix pyriformis</name>
    <dbReference type="NCBI Taxonomy" id="342808"/>
    <lineage>
        <taxon>Eukaryota</taxon>
        <taxon>Metamonada</taxon>
        <taxon>Preaxostyla</taxon>
        <taxon>Paratrimastigidae</taxon>
        <taxon>Paratrimastix</taxon>
    </lineage>
</organism>
<feature type="transmembrane region" description="Helical" evidence="2">
    <location>
        <begin position="431"/>
        <end position="460"/>
    </location>
</feature>
<dbReference type="PANTHER" id="PTHR48125:SF10">
    <property type="entry name" value="OS12G0136300 PROTEIN"/>
    <property type="match status" value="1"/>
</dbReference>
<sequence>MRRVRRDGAPDFDANYEPPVMKVLRFPIFLGDTMRHFLFILMAILQPLLEEPEKSQTPVPKTHPNRKKIVRSRRRRALRRAIYRLFILQFWFAALVGVAFLSYRSLVYCKPRLTAWYIKKLEPFVPFPPVPEFLRVVLRSLVGWSIAVPEVIFMIGFYGGILSPGATFTFRGQALRLGLWKYSVLHALTDLLAVLFTGLVSLGGLQLPNLVRYFFAAEPEEEDDEDTDGYAAAPEPAPAPPPAQPAPAPAPGRPDGVDDETWEAIQLAAANGDADNYAHAPDSAAATMAPAPAGPAAAPAPATATAAAVTDRRPGKYWSERGYRPHGVPLAWRHLDEDTRPRWVKKLEGETPGYLSFVLRQLELTLVNLLVAAPAAVILAAPWRWSKGTVRGLKRGGSAHLDLPLWQRRVRRSQTHRKLGRTRNPFMRRGILFAQGVHALLDLPWLLICLLPILLTGWRAPRLWRDLRGRSVRHMRSTLFGHWCAWLTEVFCGLLCLGLTLVPWRAPLLWLDMAKRPIRLRQRLEVRREESRKRIEREHSKAVARMLDWLGTGYEWLSWREVADEEERHRRLMEPAWYEQGWRAVALGQAWYGLMDLPAVVGALVLLVTRLHAADFLEALRKRRANPDAEYAPRFSLLHDAVWEAGSRLALEVGAVVLALAVTLVSPLRAYYLILPSIRCRTVAHLVHDPRMLPELVWVLVGHALLAPLDLPVLLMAGPVLGSWRHWRFIRRARPLWPQFPIYSAASLAATAPAATSTATTAAAAATTTIVGGGSLSDSLAAAFSGLSLFSGWGWGWGAADPQPPLVLVPHEHATRLMGLVVAEFWAGLMGDLPHVVLLLATLWRLPKCLGELFPGLARRLPFRKAAPAAPAGEPETLGVTLALHATPEGIGSLSELTLGGGGGGAAMMVPVTNSYTPPAPEGAPKGRQPGSGGAPAEPLDGPTRFRVVVRAHFVQTLWDLPFLPAALLVGACAWRLKEFLAQWRLLEANQAMLQQEQLTLEKQVAQQRKEDADYRDTVRKWRKAGGRGRPPPRAGAAGAPGHPATAAAVASLADAEEDSVFRSKKASFALSSSAHAYATSRLRGEALREQQHDLIRKIHAEEHAASRNSAEVRARQAYRRWMDWLVGRVGSPATRLDWELRSLLVRQAATDMLDVLCVVFAVLLVVTVRHARRFLRSLVDSIRNPSGQSRVALILEHTALLMGDIVQILQLATVVAGILEVPYLLLRAAFIGLQQLRHLLAIRRGAHREPVDPESPWATELPDELLMKIFVHLAEMESRKTAGAFLDLTAPSDWRTCPMRAPYRNGTYAGARALTTAGMVCRRWRQMTCEQSLWARAVERRWDVNSPAATRLALAPPRPGGGPLARGTLRPPRIGGEERLGRTVDMAGIGPADQPRPEAEAFVNRLLAQSRWLYGGNCKQLYIHKAIVEAREHRPAATEEPFFRPLPNPATDWQCGLAALLQDEFWLALKGFPQLLLLPVKLCALPLAWVPLYCRGRVWLNKKWGLRFFTTSTENMMNTLWTRCTTTLCTFEKLHQCTLEMLAALVTIILFQEVPCLLGHLLLLGAALLTGGYPWWRHWLRFAQAQIESAAKAKAEAPALQLRKRKGALAPPTPAPETKTDRARVRLAEWWLSVAAWLVLAMCGAALMVVGTLAVPSFAGLLHYGALHYKAVFGKPPTVAANASALAEAALLPGARAGWVPAGLSEIPAAPRSVRLTMSQWLALLAANNNTVPAQLEADTRPAPAVAQGLLSRGGRGVLGWVLVSWFRIDRLFVAALWWAVRLVAQPSRWVPWVLAQTARHRHDLRLTRTPATRRHPSCGPPGQLLEGVAQAVGYGWFVAWLVVCVGIPTDCLKLAHMAPLRKPRTVLCFRTLRPAGGAPYTRPNSALMLFLGIWTGLLVFLPWCILPAVAWCLNLGGFHAAEHGLLAWAVVVAFNTFWLFLVLVTVFFEFLARAFREDFPYLYERLNGIPNRLGKLFDGLVYLLAGPDPWCYAGLLGLVTRACRRASWRGLANGVHTVFSMVWMFWPMVPSFLTGSVALGVATVPLCVFLVALGAVASATHWKAEGERIRDAADEED</sequence>
<dbReference type="Pfam" id="PF12937">
    <property type="entry name" value="F-box-like"/>
    <property type="match status" value="1"/>
</dbReference>
<feature type="region of interest" description="Disordered" evidence="1">
    <location>
        <begin position="912"/>
        <end position="940"/>
    </location>
</feature>
<dbReference type="InterPro" id="IPR036047">
    <property type="entry name" value="F-box-like_dom_sf"/>
</dbReference>
<feature type="transmembrane region" description="Helical" evidence="2">
    <location>
        <begin position="182"/>
        <end position="205"/>
    </location>
</feature>